<sequence>MIPITETMASSSTGQTPLNLLIATAGDLQRELSSGKLTSVDLVNACLDQIDQHDGYLHAMISKAPRTSLIEQAQKLDKERKSNEIRSKLHGIPILIKDNIATLPELHMDTTAGSLALVGSKPKHHATIVTRLLDAGAIIIGKASLSELSFYKGSASNCGWSAVGGQGQSAYVRGGFRPDDTFVGHSKNPGGSSSGSAIGVAAGYAPISIGTETSGSLILPAGRAALYTVKPTISIVPQEGIVPVTALCDSAGPMTKSVEDLANLMDILVNPVKTKIPTGGYISAVTAAWEGLRIGTLDPDKSKFTEFECKSEPAAEMQMKTETLSAYAKLRHLATSFHENVSLISDSEFEIEGESCLRLLFGYGFKREFEAYLEHIEDSKIHSLEDLIQFNKDNAETELPPQNPRQDILERASSLEDDPDRYRVLLEHARSIGRDRGIDETFKKYDINVLVGPAEGSLTKFAAAAGYPIATLPLGYLDFNGRPHALAAIAAAHQEPILIQLQSAWEGSFPARKPPLL</sequence>
<comment type="caution">
    <text evidence="2">The sequence shown here is derived from an EMBL/GenBank/DDBJ whole genome shotgun (WGS) entry which is preliminary data.</text>
</comment>
<evidence type="ECO:0000259" key="1">
    <source>
        <dbReference type="Pfam" id="PF01425"/>
    </source>
</evidence>
<keyword evidence="3" id="KW-1185">Reference proteome</keyword>
<dbReference type="SUPFAM" id="SSF75304">
    <property type="entry name" value="Amidase signature (AS) enzymes"/>
    <property type="match status" value="1"/>
</dbReference>
<dbReference type="OrthoDB" id="566138at2759"/>
<proteinExistence type="predicted"/>
<dbReference type="EMBL" id="CAJPDT010000029">
    <property type="protein sequence ID" value="CAF9921929.1"/>
    <property type="molecule type" value="Genomic_DNA"/>
</dbReference>
<feature type="domain" description="Amidase" evidence="1">
    <location>
        <begin position="41"/>
        <end position="318"/>
    </location>
</feature>
<evidence type="ECO:0000313" key="2">
    <source>
        <dbReference type="EMBL" id="CAF9921929.1"/>
    </source>
</evidence>
<reference evidence="2" key="1">
    <citation type="submission" date="2021-03" db="EMBL/GenBank/DDBJ databases">
        <authorList>
            <person name="Tagirdzhanova G."/>
        </authorList>
    </citation>
    <scope>NUCLEOTIDE SEQUENCE</scope>
</reference>
<dbReference type="Proteomes" id="UP000664534">
    <property type="component" value="Unassembled WGS sequence"/>
</dbReference>
<dbReference type="Gene3D" id="3.90.1300.10">
    <property type="entry name" value="Amidase signature (AS) domain"/>
    <property type="match status" value="1"/>
</dbReference>
<evidence type="ECO:0000313" key="3">
    <source>
        <dbReference type="Proteomes" id="UP000664534"/>
    </source>
</evidence>
<dbReference type="AlphaFoldDB" id="A0A8H3FE84"/>
<dbReference type="InterPro" id="IPR036928">
    <property type="entry name" value="AS_sf"/>
</dbReference>
<gene>
    <name evidence="2" type="ORF">IMSHALPRED_005289</name>
</gene>
<dbReference type="InterPro" id="IPR023631">
    <property type="entry name" value="Amidase_dom"/>
</dbReference>
<dbReference type="Pfam" id="PF01425">
    <property type="entry name" value="Amidase"/>
    <property type="match status" value="1"/>
</dbReference>
<name>A0A8H3FE84_9LECA</name>
<accession>A0A8H3FE84</accession>
<protein>
    <recommendedName>
        <fullName evidence="1">Amidase domain-containing protein</fullName>
    </recommendedName>
</protein>
<dbReference type="PANTHER" id="PTHR42678">
    <property type="entry name" value="AMIDASE"/>
    <property type="match status" value="1"/>
</dbReference>
<dbReference type="PANTHER" id="PTHR42678:SF34">
    <property type="entry name" value="OS04G0183300 PROTEIN"/>
    <property type="match status" value="1"/>
</dbReference>
<organism evidence="2 3">
    <name type="scientific">Imshaugia aleurites</name>
    <dbReference type="NCBI Taxonomy" id="172621"/>
    <lineage>
        <taxon>Eukaryota</taxon>
        <taxon>Fungi</taxon>
        <taxon>Dikarya</taxon>
        <taxon>Ascomycota</taxon>
        <taxon>Pezizomycotina</taxon>
        <taxon>Lecanoromycetes</taxon>
        <taxon>OSLEUM clade</taxon>
        <taxon>Lecanoromycetidae</taxon>
        <taxon>Lecanorales</taxon>
        <taxon>Lecanorineae</taxon>
        <taxon>Parmeliaceae</taxon>
        <taxon>Imshaugia</taxon>
    </lineage>
</organism>